<keyword evidence="2" id="KW-1185">Reference proteome</keyword>
<evidence type="ECO:0000313" key="2">
    <source>
        <dbReference type="Proteomes" id="UP000000311"/>
    </source>
</evidence>
<dbReference type="STRING" id="104421.E1ZWQ5"/>
<evidence type="ECO:0008006" key="3">
    <source>
        <dbReference type="Google" id="ProtNLM"/>
    </source>
</evidence>
<organism evidence="2">
    <name type="scientific">Camponotus floridanus</name>
    <name type="common">Florida carpenter ant</name>
    <dbReference type="NCBI Taxonomy" id="104421"/>
    <lineage>
        <taxon>Eukaryota</taxon>
        <taxon>Metazoa</taxon>
        <taxon>Ecdysozoa</taxon>
        <taxon>Arthropoda</taxon>
        <taxon>Hexapoda</taxon>
        <taxon>Insecta</taxon>
        <taxon>Pterygota</taxon>
        <taxon>Neoptera</taxon>
        <taxon>Endopterygota</taxon>
        <taxon>Hymenoptera</taxon>
        <taxon>Apocrita</taxon>
        <taxon>Aculeata</taxon>
        <taxon>Formicoidea</taxon>
        <taxon>Formicidae</taxon>
        <taxon>Formicinae</taxon>
        <taxon>Camponotus</taxon>
    </lineage>
</organism>
<dbReference type="EMBL" id="GL434886">
    <property type="protein sequence ID" value="EFN74383.1"/>
    <property type="molecule type" value="Genomic_DNA"/>
</dbReference>
<gene>
    <name evidence="1" type="ORF">EAG_14800</name>
</gene>
<accession>E1ZWQ5</accession>
<dbReference type="AlphaFoldDB" id="E1ZWQ5"/>
<dbReference type="OrthoDB" id="504170at2759"/>
<sequence>MIPVIKHTLNERVLSTRSTDDKKDDEKSEKKLTVLESHGYILGKTIGAGSYATVKQVQNRVGFPKLPKVSRSCRSLISRILVPQSIRLRIKSIRNDAWLETSVVAQTSISGRFFELISAVPSNKESKVFNEHIISIASANFQKSENSENAIVQDNTKKPI</sequence>
<dbReference type="Proteomes" id="UP000000311">
    <property type="component" value="Unassembled WGS sequence"/>
</dbReference>
<proteinExistence type="predicted"/>
<reference evidence="1 2" key="1">
    <citation type="journal article" date="2010" name="Science">
        <title>Genomic comparison of the ants Camponotus floridanus and Harpegnathos saltator.</title>
        <authorList>
            <person name="Bonasio R."/>
            <person name="Zhang G."/>
            <person name="Ye C."/>
            <person name="Mutti N.S."/>
            <person name="Fang X."/>
            <person name="Qin N."/>
            <person name="Donahue G."/>
            <person name="Yang P."/>
            <person name="Li Q."/>
            <person name="Li C."/>
            <person name="Zhang P."/>
            <person name="Huang Z."/>
            <person name="Berger S.L."/>
            <person name="Reinberg D."/>
            <person name="Wang J."/>
            <person name="Liebig J."/>
        </authorList>
    </citation>
    <scope>NUCLEOTIDE SEQUENCE [LARGE SCALE GENOMIC DNA]</scope>
    <source>
        <strain evidence="2">C129</strain>
    </source>
</reference>
<evidence type="ECO:0000313" key="1">
    <source>
        <dbReference type="EMBL" id="EFN74383.1"/>
    </source>
</evidence>
<dbReference type="InParanoid" id="E1ZWQ5"/>
<name>E1ZWQ5_CAMFO</name>
<protein>
    <recommendedName>
        <fullName evidence="3">Protein kinase domain-containing protein</fullName>
    </recommendedName>
</protein>